<dbReference type="EMBL" id="VORY01000001">
    <property type="protein sequence ID" value="TXD95733.1"/>
    <property type="molecule type" value="Genomic_DNA"/>
</dbReference>
<evidence type="ECO:0000313" key="2">
    <source>
        <dbReference type="Proteomes" id="UP000321367"/>
    </source>
</evidence>
<name>A0A5C6ZXI9_9FLAO</name>
<organism evidence="1 2">
    <name type="scientific">Gillisia hiemivivida</name>
    <dbReference type="NCBI Taxonomy" id="291190"/>
    <lineage>
        <taxon>Bacteria</taxon>
        <taxon>Pseudomonadati</taxon>
        <taxon>Bacteroidota</taxon>
        <taxon>Flavobacteriia</taxon>
        <taxon>Flavobacteriales</taxon>
        <taxon>Flavobacteriaceae</taxon>
        <taxon>Gillisia</taxon>
    </lineage>
</organism>
<evidence type="ECO:0000313" key="1">
    <source>
        <dbReference type="EMBL" id="TXD95733.1"/>
    </source>
</evidence>
<dbReference type="AlphaFoldDB" id="A0A5C6ZXI9"/>
<dbReference type="RefSeq" id="WP_146928589.1">
    <property type="nucleotide sequence ID" value="NZ_CBCSHZ010000002.1"/>
</dbReference>
<sequence length="77" mass="8801">MGAIELKSDLHKIIDKIQNEDLLASLYDFLKSRETTKSGNLWASLTSEQKEEVLMAYTDSEVEENLIDRSQFFASSK</sequence>
<protein>
    <submittedName>
        <fullName evidence="1">Uncharacterized protein</fullName>
    </submittedName>
</protein>
<proteinExistence type="predicted"/>
<dbReference type="Proteomes" id="UP000321367">
    <property type="component" value="Unassembled WGS sequence"/>
</dbReference>
<dbReference type="OrthoDB" id="1123256at2"/>
<comment type="caution">
    <text evidence="1">The sequence shown here is derived from an EMBL/GenBank/DDBJ whole genome shotgun (WGS) entry which is preliminary data.</text>
</comment>
<keyword evidence="2" id="KW-1185">Reference proteome</keyword>
<accession>A0A5C6ZXI9</accession>
<reference evidence="1 2" key="1">
    <citation type="submission" date="2019-08" db="EMBL/GenBank/DDBJ databases">
        <title>Genome sequence of Gillisia hiemivivida IC154 (type strain).</title>
        <authorList>
            <person name="Bowman J.P."/>
        </authorList>
    </citation>
    <scope>NUCLEOTIDE SEQUENCE [LARGE SCALE GENOMIC DNA]</scope>
    <source>
        <strain evidence="1 2">IC154</strain>
    </source>
</reference>
<gene>
    <name evidence="1" type="ORF">ES724_01530</name>
</gene>